<dbReference type="InterPro" id="IPR051815">
    <property type="entry name" value="Molybdate_resp_trans_reg"/>
</dbReference>
<dbReference type="InterPro" id="IPR000847">
    <property type="entry name" value="LysR_HTH_N"/>
</dbReference>
<feature type="domain" description="HTH lysR-type" evidence="1">
    <location>
        <begin position="285"/>
        <end position="332"/>
    </location>
</feature>
<dbReference type="STRING" id="523850.TON_1016"/>
<dbReference type="Gene3D" id="1.10.10.10">
    <property type="entry name" value="Winged helix-like DNA-binding domain superfamily/Winged helix DNA-binding domain"/>
    <property type="match status" value="1"/>
</dbReference>
<name>B6YWP1_THEON</name>
<accession>B6YWP1</accession>
<dbReference type="InterPro" id="IPR036390">
    <property type="entry name" value="WH_DNA-bd_sf"/>
</dbReference>
<keyword evidence="3" id="KW-1185">Reference proteome</keyword>
<dbReference type="GO" id="GO:0003700">
    <property type="term" value="F:DNA-binding transcription factor activity"/>
    <property type="evidence" value="ECO:0007669"/>
    <property type="project" value="InterPro"/>
</dbReference>
<dbReference type="eggNOG" id="arCOG00223">
    <property type="taxonomic scope" value="Archaea"/>
</dbReference>
<proteinExistence type="predicted"/>
<dbReference type="PATRIC" id="fig|523850.10.peg.1024"/>
<organism evidence="2 3">
    <name type="scientific">Thermococcus onnurineus (strain NA1)</name>
    <dbReference type="NCBI Taxonomy" id="523850"/>
    <lineage>
        <taxon>Archaea</taxon>
        <taxon>Methanobacteriati</taxon>
        <taxon>Methanobacteriota</taxon>
        <taxon>Thermococci</taxon>
        <taxon>Thermococcales</taxon>
        <taxon>Thermococcaceae</taxon>
        <taxon>Thermococcus</taxon>
    </lineage>
</organism>
<dbReference type="InterPro" id="IPR036388">
    <property type="entry name" value="WH-like_DNA-bd_sf"/>
</dbReference>
<protein>
    <submittedName>
        <fullName evidence="2">Hypothetical transcriptional regulator</fullName>
    </submittedName>
</protein>
<dbReference type="AlphaFoldDB" id="B6YWP1"/>
<dbReference type="PANTHER" id="PTHR30432">
    <property type="entry name" value="TRANSCRIPTIONAL REGULATOR MODE"/>
    <property type="match status" value="1"/>
</dbReference>
<dbReference type="EMBL" id="CP000855">
    <property type="protein sequence ID" value="ACJ16504.1"/>
    <property type="molecule type" value="Genomic_DNA"/>
</dbReference>
<dbReference type="SUPFAM" id="SSF46785">
    <property type="entry name" value="Winged helix' DNA-binding domain"/>
    <property type="match status" value="1"/>
</dbReference>
<dbReference type="HOGENOM" id="CLU_815401_0_0_2"/>
<evidence type="ECO:0000259" key="1">
    <source>
        <dbReference type="Pfam" id="PF00126"/>
    </source>
</evidence>
<evidence type="ECO:0000313" key="2">
    <source>
        <dbReference type="EMBL" id="ACJ16504.1"/>
    </source>
</evidence>
<sequence length="367" mass="41436">MGVIVVQPSGRCDATCANCIWRERLSGVMLPGDVLPRIASLLDGFRFDEGILMCPNPFLHPKIKIIYDELRDISKRVTVFIPLTASLSNLRVDVLADVDMISIIVPPMIDIKRGDTLIRALESRGIDHIEAYLVFNSSSDPGEILRKIGECMKRGLRITVGPSLFSPPSGDMFIESISARKDVELGLHYGRKYLYSAMKVFLNDYPITLLMSPMDPCRHLYVNPYGIISKCPNSNFSVSYREMTRELLRKIFFSPCPNNKNPSFVPKVEISFVTSSGIKIPGDIMELLELISQTRSFRAACKIMGVSPSTYWERIRDIEEKLGRRLIVSVKGGRKKGITVLTGVALDLLKEYQRIRERVLLSLNERF</sequence>
<dbReference type="Pfam" id="PF00126">
    <property type="entry name" value="HTH_1"/>
    <property type="match status" value="1"/>
</dbReference>
<dbReference type="PANTHER" id="PTHR30432:SF1">
    <property type="entry name" value="DNA-BINDING TRANSCRIPTIONAL DUAL REGULATOR MODE"/>
    <property type="match status" value="1"/>
</dbReference>
<dbReference type="SMR" id="B6YWP1"/>
<evidence type="ECO:0000313" key="3">
    <source>
        <dbReference type="Proteomes" id="UP000002727"/>
    </source>
</evidence>
<dbReference type="KEGG" id="ton:TON_1016"/>
<gene>
    <name evidence="2" type="ordered locus">TON_1016</name>
</gene>
<reference evidence="2 3" key="1">
    <citation type="journal article" date="2008" name="J. Bacteriol.">
        <title>The complete genome sequence of Thermococcus onnurineus NA1 reveals a mixed heterotrophic and carboxydotrophic metabolism.</title>
        <authorList>
            <person name="Lee H.S."/>
            <person name="Kang S.G."/>
            <person name="Bae S.S."/>
            <person name="Lim J.K."/>
            <person name="Cho Y."/>
            <person name="Kim Y.J."/>
            <person name="Jeon J.H."/>
            <person name="Cha S.S."/>
            <person name="Kwon K.K."/>
            <person name="Kim H.T."/>
            <person name="Park C.J."/>
            <person name="Lee H.W."/>
            <person name="Kim S.I."/>
            <person name="Chun J."/>
            <person name="Colwell R.R."/>
            <person name="Kim S.J."/>
            <person name="Lee J.H."/>
        </authorList>
    </citation>
    <scope>NUCLEOTIDE SEQUENCE [LARGE SCALE GENOMIC DNA]</scope>
    <source>
        <strain evidence="2 3">NA1</strain>
    </source>
</reference>
<dbReference type="Proteomes" id="UP000002727">
    <property type="component" value="Chromosome"/>
</dbReference>